<keyword evidence="2" id="KW-1185">Reference proteome</keyword>
<name>A0A5S9PUS1_9GAMM</name>
<accession>A0A5S9PUS1</accession>
<sequence>MSANPSLTLRQCDKIKVQVESLCDGILTGAQQSTEARSSVICRLKMLFQPTLLTSVVCVKLVVKLDCRLIGQCFDCAGHGVATEQ</sequence>
<evidence type="ECO:0000313" key="1">
    <source>
        <dbReference type="EMBL" id="CAA0108683.1"/>
    </source>
</evidence>
<gene>
    <name evidence="1" type="ORF">OPDIPICF_01375</name>
</gene>
<organism evidence="1 2">
    <name type="scientific">BD1-7 clade bacterium</name>
    <dbReference type="NCBI Taxonomy" id="2029982"/>
    <lineage>
        <taxon>Bacteria</taxon>
        <taxon>Pseudomonadati</taxon>
        <taxon>Pseudomonadota</taxon>
        <taxon>Gammaproteobacteria</taxon>
        <taxon>Cellvibrionales</taxon>
        <taxon>Spongiibacteraceae</taxon>
        <taxon>BD1-7 clade</taxon>
    </lineage>
</organism>
<dbReference type="Proteomes" id="UP000441399">
    <property type="component" value="Unassembled WGS sequence"/>
</dbReference>
<protein>
    <submittedName>
        <fullName evidence="1">Uncharacterized protein</fullName>
    </submittedName>
</protein>
<proteinExistence type="predicted"/>
<evidence type="ECO:0000313" key="2">
    <source>
        <dbReference type="Proteomes" id="UP000441399"/>
    </source>
</evidence>
<dbReference type="EMBL" id="CACSIO010000012">
    <property type="protein sequence ID" value="CAA0108683.1"/>
    <property type="molecule type" value="Genomic_DNA"/>
</dbReference>
<reference evidence="1 2" key="1">
    <citation type="submission" date="2019-11" db="EMBL/GenBank/DDBJ databases">
        <authorList>
            <person name="Holert J."/>
        </authorList>
    </citation>
    <scope>NUCLEOTIDE SEQUENCE [LARGE SCALE GENOMIC DNA]</scope>
    <source>
        <strain evidence="1">SB11_3</strain>
    </source>
</reference>
<dbReference type="AlphaFoldDB" id="A0A5S9PUS1"/>